<keyword evidence="2" id="KW-1185">Reference proteome</keyword>
<dbReference type="AlphaFoldDB" id="A0A3P6UYZ5"/>
<reference evidence="1 2" key="1">
    <citation type="submission" date="2018-11" db="EMBL/GenBank/DDBJ databases">
        <authorList>
            <consortium name="Pathogen Informatics"/>
        </authorList>
    </citation>
    <scope>NUCLEOTIDE SEQUENCE [LARGE SCALE GENOMIC DNA]</scope>
</reference>
<protein>
    <submittedName>
        <fullName evidence="1">Uncharacterized protein</fullName>
    </submittedName>
</protein>
<dbReference type="EMBL" id="UYRV01028846">
    <property type="protein sequence ID" value="VDK82851.1"/>
    <property type="molecule type" value="Genomic_DNA"/>
</dbReference>
<accession>A0A3P6UYZ5</accession>
<evidence type="ECO:0000313" key="1">
    <source>
        <dbReference type="EMBL" id="VDK82851.1"/>
    </source>
</evidence>
<name>A0A3P6UYZ5_CYLGO</name>
<gene>
    <name evidence="1" type="ORF">CGOC_LOCUS8032</name>
</gene>
<organism evidence="1 2">
    <name type="scientific">Cylicostephanus goldi</name>
    <name type="common">Nematode worm</name>
    <dbReference type="NCBI Taxonomy" id="71465"/>
    <lineage>
        <taxon>Eukaryota</taxon>
        <taxon>Metazoa</taxon>
        <taxon>Ecdysozoa</taxon>
        <taxon>Nematoda</taxon>
        <taxon>Chromadorea</taxon>
        <taxon>Rhabditida</taxon>
        <taxon>Rhabditina</taxon>
        <taxon>Rhabditomorpha</taxon>
        <taxon>Strongyloidea</taxon>
        <taxon>Strongylidae</taxon>
        <taxon>Cylicostephanus</taxon>
    </lineage>
</organism>
<sequence length="180" mass="20461">MNIGIEMKIETATKATDVVLKISPMELRMSPSIIRLLSAVNMEFANSSASVSISTLPVEAVVLSRVDELQDRTEGSSLTPKLRSFPQYWKPRRFDQKKYWFFLAPTAEEACEDNIDDAADKAVMKRAPIEHAHVEMERINFTLESGDSSVCFVSRKVCTTTFCYLFLHRCPYRSSSCKYL</sequence>
<evidence type="ECO:0000313" key="2">
    <source>
        <dbReference type="Proteomes" id="UP000271889"/>
    </source>
</evidence>
<dbReference type="Proteomes" id="UP000271889">
    <property type="component" value="Unassembled WGS sequence"/>
</dbReference>
<proteinExistence type="predicted"/>